<evidence type="ECO:0000256" key="2">
    <source>
        <dbReference type="ARBA" id="ARBA00022857"/>
    </source>
</evidence>
<keyword evidence="2" id="KW-0521">NADP</keyword>
<dbReference type="Gene3D" id="3.40.430.10">
    <property type="entry name" value="Dihydrofolate Reductase, subunit A"/>
    <property type="match status" value="1"/>
</dbReference>
<comment type="pathway">
    <text evidence="1">Cofactor biosynthesis; riboflavin biosynthesis.</text>
</comment>
<reference evidence="5 6" key="1">
    <citation type="journal article" date="2020" name="Biotechnol. Biofuels">
        <title>New insights from the biogas microbiome by comprehensive genome-resolved metagenomics of nearly 1600 species originating from multiple anaerobic digesters.</title>
        <authorList>
            <person name="Campanaro S."/>
            <person name="Treu L."/>
            <person name="Rodriguez-R L.M."/>
            <person name="Kovalovszki A."/>
            <person name="Ziels R.M."/>
            <person name="Maus I."/>
            <person name="Zhu X."/>
            <person name="Kougias P.G."/>
            <person name="Basile A."/>
            <person name="Luo G."/>
            <person name="Schluter A."/>
            <person name="Konstantinidis K.T."/>
            <person name="Angelidaki I."/>
        </authorList>
    </citation>
    <scope>NUCLEOTIDE SEQUENCE [LARGE SCALE GENOMIC DNA]</scope>
    <source>
        <strain evidence="5">AS27yjCOA_65</strain>
    </source>
</reference>
<name>A0A7X9FPP0_9DELT</name>
<gene>
    <name evidence="5" type="ORF">GYA55_02480</name>
</gene>
<evidence type="ECO:0000313" key="6">
    <source>
        <dbReference type="Proteomes" id="UP000524246"/>
    </source>
</evidence>
<dbReference type="PANTHER" id="PTHR38011">
    <property type="entry name" value="DIHYDROFOLATE REDUCTASE FAMILY PROTEIN (AFU_ORTHOLOGUE AFUA_8G06820)"/>
    <property type="match status" value="1"/>
</dbReference>
<dbReference type="EMBL" id="JAAZON010000099">
    <property type="protein sequence ID" value="NMC62015.1"/>
    <property type="molecule type" value="Genomic_DNA"/>
</dbReference>
<dbReference type="InterPro" id="IPR002734">
    <property type="entry name" value="RibDG_C"/>
</dbReference>
<dbReference type="Proteomes" id="UP000524246">
    <property type="component" value="Unassembled WGS sequence"/>
</dbReference>
<organism evidence="5 6">
    <name type="scientific">SAR324 cluster bacterium</name>
    <dbReference type="NCBI Taxonomy" id="2024889"/>
    <lineage>
        <taxon>Bacteria</taxon>
        <taxon>Deltaproteobacteria</taxon>
        <taxon>SAR324 cluster</taxon>
    </lineage>
</organism>
<protein>
    <submittedName>
        <fullName evidence="5">Deaminase</fullName>
    </submittedName>
</protein>
<dbReference type="GO" id="GO:0009231">
    <property type="term" value="P:riboflavin biosynthetic process"/>
    <property type="evidence" value="ECO:0007669"/>
    <property type="project" value="InterPro"/>
</dbReference>
<accession>A0A7X9FPP0</accession>
<dbReference type="InterPro" id="IPR050765">
    <property type="entry name" value="Riboflavin_Biosynth_HTPR"/>
</dbReference>
<dbReference type="InterPro" id="IPR024072">
    <property type="entry name" value="DHFR-like_dom_sf"/>
</dbReference>
<comment type="caution">
    <text evidence="5">The sequence shown here is derived from an EMBL/GenBank/DDBJ whole genome shotgun (WGS) entry which is preliminary data.</text>
</comment>
<dbReference type="GO" id="GO:0008703">
    <property type="term" value="F:5-amino-6-(5-phosphoribosylamino)uracil reductase activity"/>
    <property type="evidence" value="ECO:0007669"/>
    <property type="project" value="InterPro"/>
</dbReference>
<evidence type="ECO:0000313" key="5">
    <source>
        <dbReference type="EMBL" id="NMC62015.1"/>
    </source>
</evidence>
<keyword evidence="3" id="KW-0560">Oxidoreductase</keyword>
<sequence length="222" mass="24425">MEAKRPYITLNIACSLNGYIGRSRGDRLILSSEEDLDVVDELRAQSDAILVGAETVRRDNPRLLIRDPKRQERRVAVGRPLNPCKVTLSRSGNLDSDNHFFQMGPSARLLYCADSASSELRGKLGGVAEVISAGASEVNLNFLLSDLLSRGISKLLVEGGASIFNLFFKKRCFDELRLAIAPFVLGEEDAVHLFEAGKYELKNLQLSSTEILGAMAVLHYKA</sequence>
<dbReference type="AlphaFoldDB" id="A0A7X9FPP0"/>
<dbReference type="Pfam" id="PF01872">
    <property type="entry name" value="RibD_C"/>
    <property type="match status" value="1"/>
</dbReference>
<dbReference type="PANTHER" id="PTHR38011:SF7">
    <property type="entry name" value="2,5-DIAMINO-6-RIBOSYLAMINO-4(3H)-PYRIMIDINONE 5'-PHOSPHATE REDUCTASE"/>
    <property type="match status" value="1"/>
</dbReference>
<proteinExistence type="predicted"/>
<evidence type="ECO:0000259" key="4">
    <source>
        <dbReference type="Pfam" id="PF01872"/>
    </source>
</evidence>
<evidence type="ECO:0000256" key="1">
    <source>
        <dbReference type="ARBA" id="ARBA00005104"/>
    </source>
</evidence>
<dbReference type="SUPFAM" id="SSF53597">
    <property type="entry name" value="Dihydrofolate reductase-like"/>
    <property type="match status" value="1"/>
</dbReference>
<evidence type="ECO:0000256" key="3">
    <source>
        <dbReference type="ARBA" id="ARBA00023002"/>
    </source>
</evidence>
<feature type="domain" description="Bacterial bifunctional deaminase-reductase C-terminal" evidence="4">
    <location>
        <begin position="6"/>
        <end position="213"/>
    </location>
</feature>